<proteinExistence type="predicted"/>
<dbReference type="Pfam" id="PF05656">
    <property type="entry name" value="DUF805"/>
    <property type="match status" value="1"/>
</dbReference>
<dbReference type="Proteomes" id="UP000250123">
    <property type="component" value="Chromosome SHEWBE"/>
</dbReference>
<protein>
    <recommendedName>
        <fullName evidence="3">DUF805 domain-containing protein</fullName>
    </recommendedName>
</protein>
<evidence type="ECO:0008006" key="3">
    <source>
        <dbReference type="Google" id="ProtNLM"/>
    </source>
</evidence>
<name>A0A330M9D9_9GAMM</name>
<dbReference type="GO" id="GO:0016020">
    <property type="term" value="C:membrane"/>
    <property type="evidence" value="ECO:0007669"/>
    <property type="project" value="InterPro"/>
</dbReference>
<organism evidence="1 2">
    <name type="scientific">Shewanella benthica</name>
    <dbReference type="NCBI Taxonomy" id="43661"/>
    <lineage>
        <taxon>Bacteria</taxon>
        <taxon>Pseudomonadati</taxon>
        <taxon>Pseudomonadota</taxon>
        <taxon>Gammaproteobacteria</taxon>
        <taxon>Alteromonadales</taxon>
        <taxon>Shewanellaceae</taxon>
        <taxon>Shewanella</taxon>
    </lineage>
</organism>
<dbReference type="AlphaFoldDB" id="A0A330M9D9"/>
<sequence length="52" mass="5778">MIFSTVPALGLFIPTIAICARRLHDTGRSGWWQLIGLIPLHLSLSVMTPRGY</sequence>
<dbReference type="RefSeq" id="WP_112353731.1">
    <property type="nucleotide sequence ID" value="NZ_LS483452.1"/>
</dbReference>
<evidence type="ECO:0000313" key="1">
    <source>
        <dbReference type="EMBL" id="SQH78073.1"/>
    </source>
</evidence>
<evidence type="ECO:0000313" key="2">
    <source>
        <dbReference type="Proteomes" id="UP000250123"/>
    </source>
</evidence>
<accession>A0A330M9D9</accession>
<dbReference type="OrthoDB" id="9812349at2"/>
<dbReference type="InterPro" id="IPR008523">
    <property type="entry name" value="DUF805"/>
</dbReference>
<dbReference type="EMBL" id="LS483452">
    <property type="protein sequence ID" value="SQH78073.1"/>
    <property type="molecule type" value="Genomic_DNA"/>
</dbReference>
<gene>
    <name evidence="1" type="ORF">SHEWBE_4113</name>
</gene>
<reference evidence="2" key="1">
    <citation type="submission" date="2018-06" db="EMBL/GenBank/DDBJ databases">
        <authorList>
            <person name="Cea G.-C."/>
            <person name="William W."/>
        </authorList>
    </citation>
    <scope>NUCLEOTIDE SEQUENCE [LARGE SCALE GENOMIC DNA]</scope>
    <source>
        <strain evidence="2">DB21MT-2</strain>
    </source>
</reference>
<dbReference type="KEGG" id="sbk:SHEWBE_4113"/>